<dbReference type="PANTHER" id="PTHR36348">
    <property type="entry name" value="EXPRESSED PROTEIN"/>
    <property type="match status" value="1"/>
</dbReference>
<proteinExistence type="predicted"/>
<sequence length="370" mass="41043">MASYLSRGTGRKHVAHNLALGPQGRGPCPKRGRSCSRERGSARFRAARRDCCVVVPSSRRVTARAAASGSSGKGFGGPSIEEKMEEVKANDMLIDALVEAHKSGEQRVLDVVCESLLALDKGFWMRYAMRTDSCETPEEREGMADLANLVMKITEQLVKQSEKSLDTAQGWLMKLLQQAADDQGQWHLPLNDVEVGKMRTFLQTKLMAVDGEAELEEGEEPCDMESLLATSYAWMKKAMDDEENKEAQQVVPLLQKVLQLYASQYLLNFSSQAEMALLQAENEALEAAGELPSSGPAKEALEKLLTCDEEDWDSQLRVLAEGDSCSQEGLLAELQKKKELIILGMKGGMYEQRVLVEFLQEMEERVRGAF</sequence>
<dbReference type="EMBL" id="HBHZ01001914">
    <property type="protein sequence ID" value="CAE0188426.1"/>
    <property type="molecule type" value="Transcribed_RNA"/>
</dbReference>
<protein>
    <submittedName>
        <fullName evidence="2">Uncharacterized protein</fullName>
    </submittedName>
</protein>
<name>A0A7S3C8F5_9CHLO</name>
<evidence type="ECO:0000256" key="1">
    <source>
        <dbReference type="SAM" id="MobiDB-lite"/>
    </source>
</evidence>
<accession>A0A7S3C8F5</accession>
<dbReference type="AlphaFoldDB" id="A0A7S3C8F5"/>
<organism evidence="2">
    <name type="scientific">Chloropicon roscoffensis</name>
    <dbReference type="NCBI Taxonomy" id="1461544"/>
    <lineage>
        <taxon>Eukaryota</taxon>
        <taxon>Viridiplantae</taxon>
        <taxon>Chlorophyta</taxon>
        <taxon>Chloropicophyceae</taxon>
        <taxon>Chloropicales</taxon>
        <taxon>Chloropicaceae</taxon>
        <taxon>Chloropicon</taxon>
    </lineage>
</organism>
<gene>
    <name evidence="2" type="ORF">CROS1456_LOCUS1495</name>
</gene>
<evidence type="ECO:0000313" key="2">
    <source>
        <dbReference type="EMBL" id="CAE0188426.1"/>
    </source>
</evidence>
<feature type="region of interest" description="Disordered" evidence="1">
    <location>
        <begin position="1"/>
        <end position="35"/>
    </location>
</feature>
<reference evidence="2" key="1">
    <citation type="submission" date="2021-01" db="EMBL/GenBank/DDBJ databases">
        <authorList>
            <person name="Corre E."/>
            <person name="Pelletier E."/>
            <person name="Niang G."/>
            <person name="Scheremetjew M."/>
            <person name="Finn R."/>
            <person name="Kale V."/>
            <person name="Holt S."/>
            <person name="Cochrane G."/>
            <person name="Meng A."/>
            <person name="Brown T."/>
            <person name="Cohen L."/>
        </authorList>
    </citation>
    <scope>NUCLEOTIDE SEQUENCE</scope>
    <source>
        <strain evidence="2">RCC1871</strain>
    </source>
</reference>
<dbReference type="PANTHER" id="PTHR36348:SF1">
    <property type="entry name" value="EXPRESSED PROTEIN"/>
    <property type="match status" value="1"/>
</dbReference>